<evidence type="ECO:0000256" key="1">
    <source>
        <dbReference type="ARBA" id="ARBA00004651"/>
    </source>
</evidence>
<keyword evidence="9" id="KW-1185">Reference proteome</keyword>
<protein>
    <recommendedName>
        <fullName evidence="7">Cardiolipin synthase N-terminal domain-containing protein</fullName>
    </recommendedName>
</protein>
<evidence type="ECO:0000256" key="6">
    <source>
        <dbReference type="SAM" id="Phobius"/>
    </source>
</evidence>
<name>A0ABQ5UN02_9HYPH</name>
<gene>
    <name evidence="8" type="ORF">GCM10007879_02020</name>
</gene>
<evidence type="ECO:0000313" key="9">
    <source>
        <dbReference type="Proteomes" id="UP001161405"/>
    </source>
</evidence>
<evidence type="ECO:0000256" key="5">
    <source>
        <dbReference type="ARBA" id="ARBA00023136"/>
    </source>
</evidence>
<proteinExistence type="predicted"/>
<organism evidence="8 9">
    <name type="scientific">Maritalea porphyrae</name>
    <dbReference type="NCBI Taxonomy" id="880732"/>
    <lineage>
        <taxon>Bacteria</taxon>
        <taxon>Pseudomonadati</taxon>
        <taxon>Pseudomonadota</taxon>
        <taxon>Alphaproteobacteria</taxon>
        <taxon>Hyphomicrobiales</taxon>
        <taxon>Devosiaceae</taxon>
        <taxon>Maritalea</taxon>
    </lineage>
</organism>
<dbReference type="InterPro" id="IPR027379">
    <property type="entry name" value="CLS_N"/>
</dbReference>
<keyword evidence="3 6" id="KW-0812">Transmembrane</keyword>
<comment type="subcellular location">
    <subcellularLocation>
        <location evidence="1">Cell membrane</location>
        <topology evidence="1">Multi-pass membrane protein</topology>
    </subcellularLocation>
</comment>
<evidence type="ECO:0000313" key="8">
    <source>
        <dbReference type="EMBL" id="GLQ15953.1"/>
    </source>
</evidence>
<evidence type="ECO:0000256" key="3">
    <source>
        <dbReference type="ARBA" id="ARBA00022692"/>
    </source>
</evidence>
<keyword evidence="2" id="KW-1003">Cell membrane</keyword>
<evidence type="ECO:0000259" key="7">
    <source>
        <dbReference type="Pfam" id="PF13396"/>
    </source>
</evidence>
<feature type="transmembrane region" description="Helical" evidence="6">
    <location>
        <begin position="36"/>
        <end position="55"/>
    </location>
</feature>
<dbReference type="EMBL" id="BSNI01000001">
    <property type="protein sequence ID" value="GLQ15953.1"/>
    <property type="molecule type" value="Genomic_DNA"/>
</dbReference>
<feature type="domain" description="Cardiolipin synthase N-terminal" evidence="7">
    <location>
        <begin position="15"/>
        <end position="57"/>
    </location>
</feature>
<evidence type="ECO:0000256" key="4">
    <source>
        <dbReference type="ARBA" id="ARBA00022989"/>
    </source>
</evidence>
<comment type="caution">
    <text evidence="8">The sequence shown here is derived from an EMBL/GenBank/DDBJ whole genome shotgun (WGS) entry which is preliminary data.</text>
</comment>
<accession>A0ABQ5UN02</accession>
<dbReference type="Proteomes" id="UP001161405">
    <property type="component" value="Unassembled WGS sequence"/>
</dbReference>
<keyword evidence="5 6" id="KW-0472">Membrane</keyword>
<reference evidence="8" key="1">
    <citation type="journal article" date="2014" name="Int. J. Syst. Evol. Microbiol.">
        <title>Complete genome of a new Firmicutes species belonging to the dominant human colonic microbiota ('Ruminococcus bicirculans') reveals two chromosomes and a selective capacity to utilize plant glucans.</title>
        <authorList>
            <consortium name="NISC Comparative Sequencing Program"/>
            <person name="Wegmann U."/>
            <person name="Louis P."/>
            <person name="Goesmann A."/>
            <person name="Henrissat B."/>
            <person name="Duncan S.H."/>
            <person name="Flint H.J."/>
        </authorList>
    </citation>
    <scope>NUCLEOTIDE SEQUENCE</scope>
    <source>
        <strain evidence="8">NBRC 107169</strain>
    </source>
</reference>
<sequence>MGIEVGGLLGLIVLVLDIWAIIKIIQSGTTALTKALWIVVILVLPVVGLILWYMLGRKS</sequence>
<dbReference type="Pfam" id="PF13396">
    <property type="entry name" value="PLDc_N"/>
    <property type="match status" value="1"/>
</dbReference>
<dbReference type="RefSeq" id="WP_284361132.1">
    <property type="nucleotide sequence ID" value="NZ_BSNI01000001.1"/>
</dbReference>
<evidence type="ECO:0000256" key="2">
    <source>
        <dbReference type="ARBA" id="ARBA00022475"/>
    </source>
</evidence>
<keyword evidence="4 6" id="KW-1133">Transmembrane helix</keyword>
<reference evidence="8" key="2">
    <citation type="submission" date="2023-01" db="EMBL/GenBank/DDBJ databases">
        <title>Draft genome sequence of Maritalea porphyrae strain NBRC 107169.</title>
        <authorList>
            <person name="Sun Q."/>
            <person name="Mori K."/>
        </authorList>
    </citation>
    <scope>NUCLEOTIDE SEQUENCE</scope>
    <source>
        <strain evidence="8">NBRC 107169</strain>
    </source>
</reference>